<keyword evidence="3" id="KW-1185">Reference proteome</keyword>
<keyword evidence="1" id="KW-0472">Membrane</keyword>
<reference evidence="3" key="1">
    <citation type="journal article" date="2016" name="Syst. Appl. Microbiol.">
        <title>Thermococcus piezophilus sp. nov., a novel hyperthermophilic and piezophilic archaeon with a broad pressure range for growth, isolated from a deepest hydrothermal vent at the Mid-Cayman Rise.</title>
        <authorList>
            <person name="Dalmasso C."/>
            <person name="Oger P."/>
            <person name="Selva G."/>
            <person name="Courtine D."/>
            <person name="L'Haridon S."/>
            <person name="Garlaschelli A."/>
            <person name="Roussel E."/>
            <person name="Miyazaki J."/>
            <person name="Reveillaud J."/>
            <person name="Jebbar M."/>
            <person name="Takai K."/>
            <person name="Maignien L."/>
            <person name="Alain K."/>
        </authorList>
    </citation>
    <scope>NUCLEOTIDE SEQUENCE [LARGE SCALE GENOMIC DNA]</scope>
    <source>
        <strain evidence="3">CDGS</strain>
    </source>
</reference>
<keyword evidence="1" id="KW-0812">Transmembrane</keyword>
<accession>A0A172WIV1</accession>
<organism evidence="2 3">
    <name type="scientific">Thermococcus piezophilus</name>
    <dbReference type="NCBI Taxonomy" id="1712654"/>
    <lineage>
        <taxon>Archaea</taxon>
        <taxon>Methanobacteriati</taxon>
        <taxon>Methanobacteriota</taxon>
        <taxon>Thermococci</taxon>
        <taxon>Thermococcales</taxon>
        <taxon>Thermococcaceae</taxon>
        <taxon>Thermococcus</taxon>
    </lineage>
</organism>
<evidence type="ECO:0000313" key="2">
    <source>
        <dbReference type="EMBL" id="ANF23393.1"/>
    </source>
</evidence>
<sequence length="90" mass="10078">MHQRKVVENNLLVVYFMVYIMWLSMMVAVLMFFGVMAKLFLDASGISDPTRLLLFGQTIRVLEPGMVLSVPGSVQGLFLPVNYICCSSSL</sequence>
<dbReference type="EMBL" id="CP015520">
    <property type="protein sequence ID" value="ANF23393.1"/>
    <property type="molecule type" value="Genomic_DNA"/>
</dbReference>
<feature type="transmembrane region" description="Helical" evidence="1">
    <location>
        <begin position="12"/>
        <end position="41"/>
    </location>
</feature>
<evidence type="ECO:0000256" key="1">
    <source>
        <dbReference type="SAM" id="Phobius"/>
    </source>
</evidence>
<evidence type="ECO:0000313" key="3">
    <source>
        <dbReference type="Proteomes" id="UP000076969"/>
    </source>
</evidence>
<gene>
    <name evidence="2" type="ORF">A7C91_09620</name>
</gene>
<protein>
    <submittedName>
        <fullName evidence="2">Uncharacterized protein</fullName>
    </submittedName>
</protein>
<dbReference type="AlphaFoldDB" id="A0A172WIV1"/>
<keyword evidence="1" id="KW-1133">Transmembrane helix</keyword>
<proteinExistence type="predicted"/>
<dbReference type="KEGG" id="tpie:A7C91_09620"/>
<dbReference type="STRING" id="1712654.A7C91_09620"/>
<dbReference type="Proteomes" id="UP000076969">
    <property type="component" value="Chromosome"/>
</dbReference>
<name>A0A172WIV1_9EURY</name>